<name>X1MI55_9ZZZZ</name>
<reference evidence="1" key="1">
    <citation type="journal article" date="2014" name="Front. Microbiol.">
        <title>High frequency of phylogenetically diverse reductive dehalogenase-homologous genes in deep subseafloor sedimentary metagenomes.</title>
        <authorList>
            <person name="Kawai M."/>
            <person name="Futagami T."/>
            <person name="Toyoda A."/>
            <person name="Takaki Y."/>
            <person name="Nishi S."/>
            <person name="Hori S."/>
            <person name="Arai W."/>
            <person name="Tsubouchi T."/>
            <person name="Morono Y."/>
            <person name="Uchiyama I."/>
            <person name="Ito T."/>
            <person name="Fujiyama A."/>
            <person name="Inagaki F."/>
            <person name="Takami H."/>
        </authorList>
    </citation>
    <scope>NUCLEOTIDE SEQUENCE</scope>
    <source>
        <strain evidence="1">Expedition CK06-06</strain>
    </source>
</reference>
<comment type="caution">
    <text evidence="1">The sequence shown here is derived from an EMBL/GenBank/DDBJ whole genome shotgun (WGS) entry which is preliminary data.</text>
</comment>
<accession>X1MI55</accession>
<evidence type="ECO:0000313" key="1">
    <source>
        <dbReference type="EMBL" id="GAI06024.1"/>
    </source>
</evidence>
<dbReference type="InterPro" id="IPR036514">
    <property type="entry name" value="SGNH_hydro_sf"/>
</dbReference>
<gene>
    <name evidence="1" type="ORF">S06H3_21474</name>
</gene>
<organism evidence="1">
    <name type="scientific">marine sediment metagenome</name>
    <dbReference type="NCBI Taxonomy" id="412755"/>
    <lineage>
        <taxon>unclassified sequences</taxon>
        <taxon>metagenomes</taxon>
        <taxon>ecological metagenomes</taxon>
    </lineage>
</organism>
<protein>
    <submittedName>
        <fullName evidence="1">Uncharacterized protein</fullName>
    </submittedName>
</protein>
<dbReference type="AlphaFoldDB" id="X1MI55"/>
<dbReference type="Gene3D" id="3.40.50.1110">
    <property type="entry name" value="SGNH hydrolase"/>
    <property type="match status" value="1"/>
</dbReference>
<dbReference type="EMBL" id="BARV01011285">
    <property type="protein sequence ID" value="GAI06024.1"/>
    <property type="molecule type" value="Genomic_DNA"/>
</dbReference>
<proteinExistence type="predicted"/>
<feature type="non-terminal residue" evidence="1">
    <location>
        <position position="77"/>
    </location>
</feature>
<sequence length="77" mass="8607">MSDKAKRAGEDDGKWVVRDDVWINFLNRKGKLTVGFGSPGRIGPELEFGNTVGDHFEEQVLIIKTAWGGKSIGRDFR</sequence>
<dbReference type="SUPFAM" id="SSF52266">
    <property type="entry name" value="SGNH hydrolase"/>
    <property type="match status" value="1"/>
</dbReference>